<gene>
    <name evidence="2" type="ORF">TWF506_007309</name>
</gene>
<dbReference type="Proteomes" id="UP001307849">
    <property type="component" value="Unassembled WGS sequence"/>
</dbReference>
<evidence type="ECO:0000313" key="3">
    <source>
        <dbReference type="Proteomes" id="UP001307849"/>
    </source>
</evidence>
<feature type="signal peptide" evidence="1">
    <location>
        <begin position="1"/>
        <end position="23"/>
    </location>
</feature>
<sequence length="435" mass="49233">MLSSITILKILLILHLFLSLASCQGGGRDQIWNPVHLAILAQNQKDIKNQAASQLKDLAAAQLSRKKSMPSLQRTDAEGGDLTANTIIISKERWRVFEEALQIEDPEGKAGPSPVYILREAARSLTKLVIQIEFVAKQMSRITKLPRNKKRKDKMHAKFTAIFDKLMGAIQPIFTYHIPQNGKEDKEVPGIIGRGSYIDPTWGNAAIFLKAQLRNLLAYDEVAQNTILVSDSLLLTAFQELNDILLNAIPYLSEMQAVVAEIGKEDPDNYFAINIEYPKSSPEGFRRQDVGYFDYYQRRYTEEYAARQIDAITATGVPVGEPFKSWPEADKITIEMYDVVLVLFNRIVLGNLTLMMEMMIDVLFASNIFLGRRSLYPDYKFGLQLKLRMEELPKNWDAFSWMESYPEIAIDGSEARDSLFKPGPADFLLPIKGLT</sequence>
<keyword evidence="1" id="KW-0732">Signal</keyword>
<evidence type="ECO:0000256" key="1">
    <source>
        <dbReference type="SAM" id="SignalP"/>
    </source>
</evidence>
<name>A0AAN8NK13_9PEZI</name>
<dbReference type="EMBL" id="JAVHJM010000004">
    <property type="protein sequence ID" value="KAK6514951.1"/>
    <property type="molecule type" value="Genomic_DNA"/>
</dbReference>
<comment type="caution">
    <text evidence="2">The sequence shown here is derived from an EMBL/GenBank/DDBJ whole genome shotgun (WGS) entry which is preliminary data.</text>
</comment>
<keyword evidence="3" id="KW-1185">Reference proteome</keyword>
<accession>A0AAN8NK13</accession>
<reference evidence="2 3" key="1">
    <citation type="submission" date="2019-10" db="EMBL/GenBank/DDBJ databases">
        <authorList>
            <person name="Palmer J.M."/>
        </authorList>
    </citation>
    <scope>NUCLEOTIDE SEQUENCE [LARGE SCALE GENOMIC DNA]</scope>
    <source>
        <strain evidence="2 3">TWF506</strain>
    </source>
</reference>
<organism evidence="2 3">
    <name type="scientific">Arthrobotrys conoides</name>
    <dbReference type="NCBI Taxonomy" id="74498"/>
    <lineage>
        <taxon>Eukaryota</taxon>
        <taxon>Fungi</taxon>
        <taxon>Dikarya</taxon>
        <taxon>Ascomycota</taxon>
        <taxon>Pezizomycotina</taxon>
        <taxon>Orbiliomycetes</taxon>
        <taxon>Orbiliales</taxon>
        <taxon>Orbiliaceae</taxon>
        <taxon>Arthrobotrys</taxon>
    </lineage>
</organism>
<protein>
    <recommendedName>
        <fullName evidence="4">MAT1-1-2</fullName>
    </recommendedName>
</protein>
<proteinExistence type="predicted"/>
<dbReference type="AlphaFoldDB" id="A0AAN8NK13"/>
<evidence type="ECO:0008006" key="4">
    <source>
        <dbReference type="Google" id="ProtNLM"/>
    </source>
</evidence>
<evidence type="ECO:0000313" key="2">
    <source>
        <dbReference type="EMBL" id="KAK6514951.1"/>
    </source>
</evidence>
<feature type="chain" id="PRO_5042810344" description="MAT1-1-2" evidence="1">
    <location>
        <begin position="24"/>
        <end position="435"/>
    </location>
</feature>